<keyword evidence="8" id="KW-1185">Reference proteome</keyword>
<dbReference type="InterPro" id="IPR011006">
    <property type="entry name" value="CheY-like_superfamily"/>
</dbReference>
<dbReference type="RefSeq" id="WP_190917177.1">
    <property type="nucleotide sequence ID" value="NZ_JACXIZ010000016.1"/>
</dbReference>
<dbReference type="InterPro" id="IPR009057">
    <property type="entry name" value="Homeodomain-like_sf"/>
</dbReference>
<dbReference type="GO" id="GO:0003700">
    <property type="term" value="F:DNA-binding transcription factor activity"/>
    <property type="evidence" value="ECO:0007669"/>
    <property type="project" value="InterPro"/>
</dbReference>
<dbReference type="SMART" id="SM00448">
    <property type="entry name" value="REC"/>
    <property type="match status" value="1"/>
</dbReference>
<keyword evidence="1" id="KW-0805">Transcription regulation</keyword>
<dbReference type="PROSITE" id="PS01124">
    <property type="entry name" value="HTH_ARAC_FAMILY_2"/>
    <property type="match status" value="1"/>
</dbReference>
<dbReference type="EMBL" id="JACXIZ010000016">
    <property type="protein sequence ID" value="MBD2845520.1"/>
    <property type="molecule type" value="Genomic_DNA"/>
</dbReference>
<evidence type="ECO:0000256" key="2">
    <source>
        <dbReference type="ARBA" id="ARBA00023125"/>
    </source>
</evidence>
<protein>
    <submittedName>
        <fullName evidence="7">Response regulator</fullName>
    </submittedName>
</protein>
<evidence type="ECO:0000256" key="3">
    <source>
        <dbReference type="ARBA" id="ARBA00023163"/>
    </source>
</evidence>
<proteinExistence type="predicted"/>
<organism evidence="7 8">
    <name type="scientific">Paenibacillus sabuli</name>
    <dbReference type="NCBI Taxonomy" id="2772509"/>
    <lineage>
        <taxon>Bacteria</taxon>
        <taxon>Bacillati</taxon>
        <taxon>Bacillota</taxon>
        <taxon>Bacilli</taxon>
        <taxon>Bacillales</taxon>
        <taxon>Paenibacillaceae</taxon>
        <taxon>Paenibacillus</taxon>
    </lineage>
</organism>
<dbReference type="PROSITE" id="PS00041">
    <property type="entry name" value="HTH_ARAC_FAMILY_1"/>
    <property type="match status" value="1"/>
</dbReference>
<dbReference type="CDD" id="cd17536">
    <property type="entry name" value="REC_YesN-like"/>
    <property type="match status" value="1"/>
</dbReference>
<dbReference type="Proteomes" id="UP000621560">
    <property type="component" value="Unassembled WGS sequence"/>
</dbReference>
<dbReference type="GO" id="GO:0043565">
    <property type="term" value="F:sequence-specific DNA binding"/>
    <property type="evidence" value="ECO:0007669"/>
    <property type="project" value="InterPro"/>
</dbReference>
<dbReference type="Pfam" id="PF12833">
    <property type="entry name" value="HTH_18"/>
    <property type="match status" value="1"/>
</dbReference>
<dbReference type="GO" id="GO:0000160">
    <property type="term" value="P:phosphorelay signal transduction system"/>
    <property type="evidence" value="ECO:0007669"/>
    <property type="project" value="InterPro"/>
</dbReference>
<reference evidence="7" key="1">
    <citation type="submission" date="2020-09" db="EMBL/GenBank/DDBJ databases">
        <title>A novel bacterium of genus Paenibacillus, isolated from South China Sea.</title>
        <authorList>
            <person name="Huang H."/>
            <person name="Mo K."/>
            <person name="Hu Y."/>
        </authorList>
    </citation>
    <scope>NUCLEOTIDE SEQUENCE</scope>
    <source>
        <strain evidence="7">IB182496</strain>
    </source>
</reference>
<dbReference type="InterPro" id="IPR018060">
    <property type="entry name" value="HTH_AraC"/>
</dbReference>
<comment type="caution">
    <text evidence="7">The sequence shown here is derived from an EMBL/GenBank/DDBJ whole genome shotgun (WGS) entry which is preliminary data.</text>
</comment>
<dbReference type="PANTHER" id="PTHR43280:SF2">
    <property type="entry name" value="HTH-TYPE TRANSCRIPTIONAL REGULATOR EXSA"/>
    <property type="match status" value="1"/>
</dbReference>
<dbReference type="InterPro" id="IPR020449">
    <property type="entry name" value="Tscrpt_reg_AraC-type_HTH"/>
</dbReference>
<gene>
    <name evidence="7" type="ORF">IDH44_09995</name>
</gene>
<name>A0A927GRZ9_9BACL</name>
<dbReference type="SUPFAM" id="SSF52172">
    <property type="entry name" value="CheY-like"/>
    <property type="match status" value="1"/>
</dbReference>
<keyword evidence="2" id="KW-0238">DNA-binding</keyword>
<dbReference type="SMART" id="SM00342">
    <property type="entry name" value="HTH_ARAC"/>
    <property type="match status" value="1"/>
</dbReference>
<dbReference type="InterPro" id="IPR001789">
    <property type="entry name" value="Sig_transdc_resp-reg_receiver"/>
</dbReference>
<evidence type="ECO:0000256" key="1">
    <source>
        <dbReference type="ARBA" id="ARBA00023015"/>
    </source>
</evidence>
<dbReference type="PRINTS" id="PR00032">
    <property type="entry name" value="HTHARAC"/>
</dbReference>
<sequence>MQSEQEEARRLRVLLVDDETKIVEGLKSMIDWHGNGYVVCGQARNGAEALEAARRLEPELIVTDIRMPRLDGLAMIARWRAEWPEARFMILTGHSDFEYARQAMQYGVRHYVLKPIEEKEVERGLRELASDIRAGLDSKQELAALREHSTAYSRIRARLQETATDEDSLPAPPSDEERYDLAHRVRAYIDLHAHEPLTLVQVAERFYVHPHYLSQLFHKKTGQPFLQYLTAVRMEHAKRLLLTTELKVYEISRRVGYEDAKYFSRLFERQVGAKPSVYKARERM</sequence>
<evidence type="ECO:0000313" key="7">
    <source>
        <dbReference type="EMBL" id="MBD2845520.1"/>
    </source>
</evidence>
<keyword evidence="4" id="KW-0597">Phosphoprotein</keyword>
<dbReference type="SUPFAM" id="SSF46689">
    <property type="entry name" value="Homeodomain-like"/>
    <property type="match status" value="2"/>
</dbReference>
<dbReference type="PROSITE" id="PS50110">
    <property type="entry name" value="RESPONSE_REGULATORY"/>
    <property type="match status" value="1"/>
</dbReference>
<evidence type="ECO:0000313" key="8">
    <source>
        <dbReference type="Proteomes" id="UP000621560"/>
    </source>
</evidence>
<feature type="modified residue" description="4-aspartylphosphate" evidence="4">
    <location>
        <position position="64"/>
    </location>
</feature>
<dbReference type="PANTHER" id="PTHR43280">
    <property type="entry name" value="ARAC-FAMILY TRANSCRIPTIONAL REGULATOR"/>
    <property type="match status" value="1"/>
</dbReference>
<dbReference type="Gene3D" id="3.40.50.2300">
    <property type="match status" value="1"/>
</dbReference>
<evidence type="ECO:0000256" key="4">
    <source>
        <dbReference type="PROSITE-ProRule" id="PRU00169"/>
    </source>
</evidence>
<keyword evidence="3" id="KW-0804">Transcription</keyword>
<feature type="domain" description="Response regulatory" evidence="6">
    <location>
        <begin position="12"/>
        <end position="129"/>
    </location>
</feature>
<evidence type="ECO:0000259" key="6">
    <source>
        <dbReference type="PROSITE" id="PS50110"/>
    </source>
</evidence>
<dbReference type="Pfam" id="PF00072">
    <property type="entry name" value="Response_reg"/>
    <property type="match status" value="1"/>
</dbReference>
<dbReference type="Gene3D" id="1.10.10.60">
    <property type="entry name" value="Homeodomain-like"/>
    <property type="match status" value="2"/>
</dbReference>
<evidence type="ECO:0000259" key="5">
    <source>
        <dbReference type="PROSITE" id="PS01124"/>
    </source>
</evidence>
<feature type="domain" description="HTH araC/xylS-type" evidence="5">
    <location>
        <begin position="183"/>
        <end position="281"/>
    </location>
</feature>
<accession>A0A927GRZ9</accession>
<dbReference type="InterPro" id="IPR018062">
    <property type="entry name" value="HTH_AraC-typ_CS"/>
</dbReference>
<dbReference type="AlphaFoldDB" id="A0A927GRZ9"/>